<reference evidence="7" key="1">
    <citation type="journal article" date="2020" name="BMC Genomics">
        <title>Correction to: Identification and distribution of gene clusters required for synthesis of sphingolipid metabolism inhibitors in diverse species of the filamentous fungus Fusarium.</title>
        <authorList>
            <person name="Kim H.S."/>
            <person name="Lohmar J.M."/>
            <person name="Busman M."/>
            <person name="Brown D.W."/>
            <person name="Naumann T.A."/>
            <person name="Divon H.H."/>
            <person name="Lysoe E."/>
            <person name="Uhlig S."/>
            <person name="Proctor R.H."/>
        </authorList>
    </citation>
    <scope>NUCLEOTIDE SEQUENCE</scope>
    <source>
        <strain evidence="7">NRRL 20472</strain>
    </source>
</reference>
<evidence type="ECO:0000256" key="3">
    <source>
        <dbReference type="ARBA" id="ARBA00022490"/>
    </source>
</evidence>
<comment type="subcellular location">
    <subcellularLocation>
        <location evidence="2">Cytoplasm</location>
    </subcellularLocation>
    <subcellularLocation>
        <location evidence="1">Nucleus</location>
    </subcellularLocation>
</comment>
<name>A0A8H4T0E7_9HYPO</name>
<dbReference type="InterPro" id="IPR016024">
    <property type="entry name" value="ARM-type_fold"/>
</dbReference>
<dbReference type="GO" id="GO:0034657">
    <property type="term" value="C:GID complex"/>
    <property type="evidence" value="ECO:0007669"/>
    <property type="project" value="TreeGrafter"/>
</dbReference>
<keyword evidence="3" id="KW-0963">Cytoplasm</keyword>
<feature type="region of interest" description="Disordered" evidence="6">
    <location>
        <begin position="697"/>
        <end position="721"/>
    </location>
</feature>
<protein>
    <recommendedName>
        <fullName evidence="9">Armadillo repeat-containing protein 8</fullName>
    </recommendedName>
</protein>
<dbReference type="GO" id="GO:0005737">
    <property type="term" value="C:cytoplasm"/>
    <property type="evidence" value="ECO:0007669"/>
    <property type="project" value="UniProtKB-SubCell"/>
</dbReference>
<dbReference type="PANTHER" id="PTHR15651:SF7">
    <property type="entry name" value="ARMADILLO REPEAT-CONTAINING PROTEIN 8"/>
    <property type="match status" value="1"/>
</dbReference>
<evidence type="ECO:0000313" key="8">
    <source>
        <dbReference type="Proteomes" id="UP000622797"/>
    </source>
</evidence>
<dbReference type="AlphaFoldDB" id="A0A8H4T0E7"/>
<dbReference type="GO" id="GO:0005634">
    <property type="term" value="C:nucleus"/>
    <property type="evidence" value="ECO:0007669"/>
    <property type="project" value="UniProtKB-SubCell"/>
</dbReference>
<organism evidence="7 8">
    <name type="scientific">Fusarium sarcochroum</name>
    <dbReference type="NCBI Taxonomy" id="1208366"/>
    <lineage>
        <taxon>Eukaryota</taxon>
        <taxon>Fungi</taxon>
        <taxon>Dikarya</taxon>
        <taxon>Ascomycota</taxon>
        <taxon>Pezizomycotina</taxon>
        <taxon>Sordariomycetes</taxon>
        <taxon>Hypocreomycetidae</taxon>
        <taxon>Hypocreales</taxon>
        <taxon>Nectriaceae</taxon>
        <taxon>Fusarium</taxon>
        <taxon>Fusarium lateritium species complex</taxon>
    </lineage>
</organism>
<keyword evidence="4" id="KW-0677">Repeat</keyword>
<evidence type="ECO:0000256" key="1">
    <source>
        <dbReference type="ARBA" id="ARBA00004123"/>
    </source>
</evidence>
<sequence length="1122" mass="123014">MAPQDLHDSAFICRLRGSFQFWSSVKSQGIVEETKLEERYGDGSETVGRGNAANYDGRVNSAFGVSDISGCSSNDNHRYIFHPTSYDIAFQHPFLYDYDNPREPSYNTQTVLMARAQGHPILAQLRSARTLPEQTAALRALKNEVVGHVQRKEQWIGLGVLDPIVRTLASARSPVKPNGKDARFPLAQRPLSEDESVRLQALQLVASFANGGPAFLAPLHAARAIPALMANVSPFTNAPQLVIAAIKGLTDIADASILAASSSPIDIDSLADTVFSPQYLDSFGAMLSINSTNTLLQSQVSLAAGLISRLCREERHQQALATSGILDALATRLASVAVLRGEVVPGADSSARNDGLFEAFPEPAPRTLKLGSILEAITAILGDSKYRANRLVNSPSILAVFPSIKFEPSGNLDTEQTGPNTARQQPVTAMEYMLPINLPRNLNTSPYGSITVGGSSDSQSSSRSSLSKFSSSAIWDSPRYLPLGSGGEDIEEIESPFIPWLVRLVRRSDEYERLLAASVLAALIKGGVASKGLRETSLGLLVVPLLVEMISRNDKDVSDVNEIDNAIKRTILERAPVVLARMITDSEYLQKAAYECEAVPVLSRLLKHAYTPVKDNGQPHYWSPHADVDMEVENNSPMAQLGPEGQNELLVHRLKVRESTLKAIAALAGGKEDYRKAFVADDVVSYVVESLSEYPRKPQTIKERTSEKSSADSSRKGETAGYGANPASVIVAGCHVVRMLSRSVSILRTSLVDHGVALPIFRFMKHPDINVQVAATAAICNLVLEFSPVRELLAENGVVSVLCEHAHSQNPALRLNALWALKHFVDAVGPDLKKATLAELGSHWLQQLICDDTEDLALQLSREREASGLDMDDDVDMQQSDEPHRWVYGSNGLLREINATNSTRLRQVEDKLAAVRESELNPVRRARNDDLAIQEQGLDLIRNLIGRPRSGLSSETTNETTEMIEFLLHELGTERLFEILSSKLRAKVLRPFSRRATVTGRETRVLHPQAKIIVAVIYILAHIAASVSRHQQMVIAQTDLLKLLAQQASSKDREVRVALCHFIINLTYKDDDGEAQACALRAHELRKLGFFTKMEALTKQDGDLDVRERAKTAAYQLEQATY</sequence>
<feature type="compositionally biased region" description="Basic and acidic residues" evidence="6">
    <location>
        <begin position="697"/>
        <end position="718"/>
    </location>
</feature>
<dbReference type="EMBL" id="JABEXW010001028">
    <property type="protein sequence ID" value="KAF4948882.1"/>
    <property type="molecule type" value="Genomic_DNA"/>
</dbReference>
<dbReference type="SUPFAM" id="SSF48371">
    <property type="entry name" value="ARM repeat"/>
    <property type="match status" value="2"/>
</dbReference>
<evidence type="ECO:0000256" key="2">
    <source>
        <dbReference type="ARBA" id="ARBA00004496"/>
    </source>
</evidence>
<evidence type="ECO:0000313" key="7">
    <source>
        <dbReference type="EMBL" id="KAF4948882.1"/>
    </source>
</evidence>
<reference evidence="7" key="2">
    <citation type="submission" date="2020-05" db="EMBL/GenBank/DDBJ databases">
        <authorList>
            <person name="Kim H.-S."/>
            <person name="Proctor R.H."/>
            <person name="Brown D.W."/>
        </authorList>
    </citation>
    <scope>NUCLEOTIDE SEQUENCE</scope>
    <source>
        <strain evidence="7">NRRL 20472</strain>
    </source>
</reference>
<dbReference type="OrthoDB" id="5559898at2759"/>
<proteinExistence type="predicted"/>
<dbReference type="Proteomes" id="UP000622797">
    <property type="component" value="Unassembled WGS sequence"/>
</dbReference>
<gene>
    <name evidence="7" type="ORF">FSARC_13610</name>
</gene>
<dbReference type="Gene3D" id="1.25.10.10">
    <property type="entry name" value="Leucine-rich Repeat Variant"/>
    <property type="match status" value="4"/>
</dbReference>
<dbReference type="GO" id="GO:0043161">
    <property type="term" value="P:proteasome-mediated ubiquitin-dependent protein catabolic process"/>
    <property type="evidence" value="ECO:0007669"/>
    <property type="project" value="TreeGrafter"/>
</dbReference>
<evidence type="ECO:0008006" key="9">
    <source>
        <dbReference type="Google" id="ProtNLM"/>
    </source>
</evidence>
<keyword evidence="5" id="KW-0539">Nucleus</keyword>
<evidence type="ECO:0000256" key="6">
    <source>
        <dbReference type="SAM" id="MobiDB-lite"/>
    </source>
</evidence>
<comment type="caution">
    <text evidence="7">The sequence shown here is derived from an EMBL/GenBank/DDBJ whole genome shotgun (WGS) entry which is preliminary data.</text>
</comment>
<dbReference type="InterPro" id="IPR011989">
    <property type="entry name" value="ARM-like"/>
</dbReference>
<accession>A0A8H4T0E7</accession>
<evidence type="ECO:0000256" key="5">
    <source>
        <dbReference type="ARBA" id="ARBA00023242"/>
    </source>
</evidence>
<dbReference type="PANTHER" id="PTHR15651">
    <property type="entry name" value="ARMADILLO REPEAT-CONTAINING PROTEIN 8"/>
    <property type="match status" value="1"/>
</dbReference>
<evidence type="ECO:0000256" key="4">
    <source>
        <dbReference type="ARBA" id="ARBA00022737"/>
    </source>
</evidence>
<keyword evidence="8" id="KW-1185">Reference proteome</keyword>
<dbReference type="InterPro" id="IPR038739">
    <property type="entry name" value="ARMC8/Vid28"/>
</dbReference>